<accession>A0A3B0YG90</accession>
<gene>
    <name evidence="1" type="ORF">MNBD_GAMMA09-399</name>
</gene>
<name>A0A3B0YG90_9ZZZZ</name>
<reference evidence="1" key="1">
    <citation type="submission" date="2018-06" db="EMBL/GenBank/DDBJ databases">
        <authorList>
            <person name="Zhirakovskaya E."/>
        </authorList>
    </citation>
    <scope>NUCLEOTIDE SEQUENCE</scope>
</reference>
<proteinExistence type="predicted"/>
<organism evidence="1">
    <name type="scientific">hydrothermal vent metagenome</name>
    <dbReference type="NCBI Taxonomy" id="652676"/>
    <lineage>
        <taxon>unclassified sequences</taxon>
        <taxon>metagenomes</taxon>
        <taxon>ecological metagenomes</taxon>
    </lineage>
</organism>
<dbReference type="EMBL" id="UOFI01000109">
    <property type="protein sequence ID" value="VAW67814.1"/>
    <property type="molecule type" value="Genomic_DNA"/>
</dbReference>
<dbReference type="AlphaFoldDB" id="A0A3B0YG90"/>
<sequence>MARQRIENDRSTTTGSTLVSKALNDLASLKWLTPLTTLLPKRSGEFGRQIEISLNQLAETQKILKLQLRKSDKAVVIGVDQYQAILNMKKHYEELVEKVRELELTQAASEYDQLFQRIASPTSRQAADTLFEASDEELNNAYKG</sequence>
<evidence type="ECO:0000313" key="1">
    <source>
        <dbReference type="EMBL" id="VAW67814.1"/>
    </source>
</evidence>
<protein>
    <submittedName>
        <fullName evidence="1">Uncharacterized protein</fullName>
    </submittedName>
</protein>